<evidence type="ECO:0000256" key="5">
    <source>
        <dbReference type="SAM" id="MobiDB-lite"/>
    </source>
</evidence>
<evidence type="ECO:0000256" key="4">
    <source>
        <dbReference type="PIRNR" id="PIRNR003352"/>
    </source>
</evidence>
<evidence type="ECO:0000259" key="6">
    <source>
        <dbReference type="Pfam" id="PF01778"/>
    </source>
</evidence>
<feature type="domain" description="Ribosomal eL28/Mak16" evidence="6">
    <location>
        <begin position="6"/>
        <end position="118"/>
    </location>
</feature>
<comment type="similarity">
    <text evidence="2 4">Belongs to the MAK16 family.</text>
</comment>
<accession>A0ABQ7H4P4</accession>
<dbReference type="InterPro" id="IPR029004">
    <property type="entry name" value="Ribosomal_eL28/Mak16"/>
</dbReference>
<evidence type="ECO:0000256" key="2">
    <source>
        <dbReference type="ARBA" id="ARBA00005514"/>
    </source>
</evidence>
<keyword evidence="8" id="KW-1185">Reference proteome</keyword>
<feature type="compositionally biased region" description="Acidic residues" evidence="5">
    <location>
        <begin position="296"/>
        <end position="305"/>
    </location>
</feature>
<evidence type="ECO:0000256" key="3">
    <source>
        <dbReference type="ARBA" id="ARBA00023242"/>
    </source>
</evidence>
<dbReference type="Pfam" id="PF01778">
    <property type="entry name" value="Ribosomal_L28e"/>
    <property type="match status" value="1"/>
</dbReference>
<gene>
    <name evidence="7" type="ORF">DUNSADRAFT_11119</name>
</gene>
<dbReference type="EMBL" id="MU069476">
    <property type="protein sequence ID" value="KAF5841803.1"/>
    <property type="molecule type" value="Genomic_DNA"/>
</dbReference>
<evidence type="ECO:0000256" key="1">
    <source>
        <dbReference type="ARBA" id="ARBA00004123"/>
    </source>
</evidence>
<dbReference type="PIRSF" id="PIRSF003352">
    <property type="entry name" value="MAK16"/>
    <property type="match status" value="1"/>
</dbReference>
<organism evidence="7 8">
    <name type="scientific">Dunaliella salina</name>
    <name type="common">Green alga</name>
    <name type="synonym">Protococcus salinus</name>
    <dbReference type="NCBI Taxonomy" id="3046"/>
    <lineage>
        <taxon>Eukaryota</taxon>
        <taxon>Viridiplantae</taxon>
        <taxon>Chlorophyta</taxon>
        <taxon>core chlorophytes</taxon>
        <taxon>Chlorophyceae</taxon>
        <taxon>CS clade</taxon>
        <taxon>Chlamydomonadales</taxon>
        <taxon>Dunaliellaceae</taxon>
        <taxon>Dunaliella</taxon>
    </lineage>
</organism>
<feature type="region of interest" description="Disordered" evidence="5">
    <location>
        <begin position="191"/>
        <end position="370"/>
    </location>
</feature>
<dbReference type="Gene3D" id="3.30.390.110">
    <property type="match status" value="1"/>
</dbReference>
<dbReference type="Proteomes" id="UP000815325">
    <property type="component" value="Unassembled WGS sequence"/>
</dbReference>
<dbReference type="InterPro" id="IPR006958">
    <property type="entry name" value="Mak16"/>
</dbReference>
<evidence type="ECO:0000313" key="7">
    <source>
        <dbReference type="EMBL" id="KAF5841803.1"/>
    </source>
</evidence>
<feature type="compositionally biased region" description="Basic and acidic residues" evidence="5">
    <location>
        <begin position="314"/>
        <end position="328"/>
    </location>
</feature>
<dbReference type="PANTHER" id="PTHR23405">
    <property type="entry name" value="MAINTENANCE OF KILLER 16 MAK16 PROTEIN-RELATED"/>
    <property type="match status" value="1"/>
</dbReference>
<comment type="caution">
    <text evidence="7">The sequence shown here is derived from an EMBL/GenBank/DDBJ whole genome shotgun (WGS) entry which is preliminary data.</text>
</comment>
<protein>
    <recommendedName>
        <fullName evidence="4">Protein MAK16 homolog</fullName>
    </recommendedName>
</protein>
<sequence length="370" mass="42501">MQNDEIIWQVINHHHCSFKAKTQVQNFCRNEYNVTGLCNRSSCPLANSRYATIREHDGKSYLYMKTIERAHSPKNLWQRIKLKKNYQQALEQIDKHLEFWPKFLVHKNKQRLTKITQYLIRMRKLELKAKPELVTMPARTEKREKHREKKAVTAARLDRAIESELLKRLQAGTYGDIYNFPLKQYEKVLDTQEVEDEQEEEDQTPQEFVEDDGEEDEEEEEEEKEEDMEYLDDDQVGDLEADDEGDLEDVGVSGVDDDDSDQDEEVASEGDDEDASTGAGSEGDQGEEGPSSSGAEDSEGEEGEDAGQQRRRQGKGEMGKRGRDEGVRGAKAGKQQSGKPAGQQPASKRRRRGQQVEIEYEMEGPVRQRQ</sequence>
<name>A0ABQ7H4P4_DUNSA</name>
<comment type="subcellular location">
    <subcellularLocation>
        <location evidence="1">Nucleus</location>
    </subcellularLocation>
</comment>
<proteinExistence type="inferred from homology"/>
<keyword evidence="3 4" id="KW-0539">Nucleus</keyword>
<dbReference type="PANTHER" id="PTHR23405:SF4">
    <property type="entry name" value="PROTEIN MAK16 HOMOLOG"/>
    <property type="match status" value="1"/>
</dbReference>
<feature type="compositionally biased region" description="Acidic residues" evidence="5">
    <location>
        <begin position="192"/>
        <end position="275"/>
    </location>
</feature>
<dbReference type="Pfam" id="PF04874">
    <property type="entry name" value="Mak16"/>
    <property type="match status" value="1"/>
</dbReference>
<evidence type="ECO:0000313" key="8">
    <source>
        <dbReference type="Proteomes" id="UP000815325"/>
    </source>
</evidence>
<reference evidence="7" key="1">
    <citation type="submission" date="2017-08" db="EMBL/GenBank/DDBJ databases">
        <authorList>
            <person name="Polle J.E."/>
            <person name="Barry K."/>
            <person name="Cushman J."/>
            <person name="Schmutz J."/>
            <person name="Tran D."/>
            <person name="Hathwaick L.T."/>
            <person name="Yim W.C."/>
            <person name="Jenkins J."/>
            <person name="Mckie-Krisberg Z.M."/>
            <person name="Prochnik S."/>
            <person name="Lindquist E."/>
            <person name="Dockter R.B."/>
            <person name="Adam C."/>
            <person name="Molina H."/>
            <person name="Bunkerborg J."/>
            <person name="Jin E."/>
            <person name="Buchheim M."/>
            <person name="Magnuson J."/>
        </authorList>
    </citation>
    <scope>NUCLEOTIDE SEQUENCE</scope>
    <source>
        <strain evidence="7">CCAP 19/18</strain>
    </source>
</reference>